<comment type="caution">
    <text evidence="9">The sequence shown here is derived from an EMBL/GenBank/DDBJ whole genome shotgun (WGS) entry which is preliminary data.</text>
</comment>
<feature type="transmembrane region" description="Helical" evidence="7">
    <location>
        <begin position="137"/>
        <end position="158"/>
    </location>
</feature>
<evidence type="ECO:0000256" key="5">
    <source>
        <dbReference type="ARBA" id="ARBA00023136"/>
    </source>
</evidence>
<evidence type="ECO:0000313" key="9">
    <source>
        <dbReference type="EMBL" id="MBB4675148.1"/>
    </source>
</evidence>
<dbReference type="Pfam" id="PF00892">
    <property type="entry name" value="EamA"/>
    <property type="match status" value="2"/>
</dbReference>
<comment type="subcellular location">
    <subcellularLocation>
        <location evidence="1">Membrane</location>
        <topology evidence="1">Multi-pass membrane protein</topology>
    </subcellularLocation>
</comment>
<dbReference type="InterPro" id="IPR000620">
    <property type="entry name" value="EamA_dom"/>
</dbReference>
<dbReference type="SUPFAM" id="SSF103481">
    <property type="entry name" value="Multidrug resistance efflux transporter EmrE"/>
    <property type="match status" value="2"/>
</dbReference>
<evidence type="ECO:0000259" key="8">
    <source>
        <dbReference type="Pfam" id="PF00892"/>
    </source>
</evidence>
<evidence type="ECO:0000256" key="7">
    <source>
        <dbReference type="SAM" id="Phobius"/>
    </source>
</evidence>
<proteinExistence type="inferred from homology"/>
<dbReference type="EMBL" id="JACHMH010000001">
    <property type="protein sequence ID" value="MBB4675148.1"/>
    <property type="molecule type" value="Genomic_DNA"/>
</dbReference>
<dbReference type="Gene3D" id="1.10.3730.20">
    <property type="match status" value="2"/>
</dbReference>
<keyword evidence="3 7" id="KW-0812">Transmembrane</keyword>
<evidence type="ECO:0000313" key="10">
    <source>
        <dbReference type="Proteomes" id="UP000533598"/>
    </source>
</evidence>
<keyword evidence="4 7" id="KW-1133">Transmembrane helix</keyword>
<feature type="domain" description="EamA" evidence="8">
    <location>
        <begin position="9"/>
        <end position="130"/>
    </location>
</feature>
<feature type="domain" description="EamA" evidence="8">
    <location>
        <begin position="140"/>
        <end position="274"/>
    </location>
</feature>
<protein>
    <submittedName>
        <fullName evidence="9">Putative blue pigment (Indigoidine) exporter</fullName>
    </submittedName>
</protein>
<evidence type="ECO:0000256" key="4">
    <source>
        <dbReference type="ARBA" id="ARBA00022989"/>
    </source>
</evidence>
<keyword evidence="10" id="KW-1185">Reference proteome</keyword>
<evidence type="ECO:0000256" key="6">
    <source>
        <dbReference type="SAM" id="MobiDB-lite"/>
    </source>
</evidence>
<feature type="transmembrane region" description="Helical" evidence="7">
    <location>
        <begin position="231"/>
        <end position="253"/>
    </location>
</feature>
<accession>A0A7W7C600</accession>
<dbReference type="AlphaFoldDB" id="A0A7W7C600"/>
<feature type="transmembrane region" description="Helical" evidence="7">
    <location>
        <begin position="86"/>
        <end position="107"/>
    </location>
</feature>
<gene>
    <name evidence="9" type="ORF">HNR67_001266</name>
</gene>
<dbReference type="PANTHER" id="PTHR32322">
    <property type="entry name" value="INNER MEMBRANE TRANSPORTER"/>
    <property type="match status" value="1"/>
</dbReference>
<dbReference type="InterPro" id="IPR050638">
    <property type="entry name" value="AA-Vitamin_Transporters"/>
</dbReference>
<feature type="transmembrane region" description="Helical" evidence="7">
    <location>
        <begin position="170"/>
        <end position="192"/>
    </location>
</feature>
<sequence length="317" mass="32391">MSALLARTAIAPVLWGTTFLVAAELLPASPLWNALFRALPAGLVLLALRPGLPRGDWWWRALVLGALHIGVFFTLLFVAAQRLPGGVAGTLGSVQTVLVIGLAALVLAEPVRAAQLLAALTGIGGVALLVLNDEAGLDLLGVLAGLGGAVSVSCGIVLSRRWGLPPGVSGLTLTAWQLLGGVVILLPVALLVEGAPPALDGEALGGLLWLSLVATALAHSLYFAGLRRIPAGAVALISLLTPLTATLLGWAVLDQRLTGLQLLGAALVLGSVLLGQASRSTQTRWWSEVSFRRASGERAVGQKTPAASGNSGREGST</sequence>
<organism evidence="9 10">
    <name type="scientific">Crossiella cryophila</name>
    <dbReference type="NCBI Taxonomy" id="43355"/>
    <lineage>
        <taxon>Bacteria</taxon>
        <taxon>Bacillati</taxon>
        <taxon>Actinomycetota</taxon>
        <taxon>Actinomycetes</taxon>
        <taxon>Pseudonocardiales</taxon>
        <taxon>Pseudonocardiaceae</taxon>
        <taxon>Crossiella</taxon>
    </lineage>
</organism>
<dbReference type="GO" id="GO:0016020">
    <property type="term" value="C:membrane"/>
    <property type="evidence" value="ECO:0007669"/>
    <property type="project" value="UniProtKB-SubCell"/>
</dbReference>
<dbReference type="Proteomes" id="UP000533598">
    <property type="component" value="Unassembled WGS sequence"/>
</dbReference>
<name>A0A7W7C600_9PSEU</name>
<evidence type="ECO:0000256" key="2">
    <source>
        <dbReference type="ARBA" id="ARBA00007362"/>
    </source>
</evidence>
<comment type="similarity">
    <text evidence="2">Belongs to the EamA transporter family.</text>
</comment>
<reference evidence="9 10" key="1">
    <citation type="submission" date="2020-08" db="EMBL/GenBank/DDBJ databases">
        <title>Sequencing the genomes of 1000 actinobacteria strains.</title>
        <authorList>
            <person name="Klenk H.-P."/>
        </authorList>
    </citation>
    <scope>NUCLEOTIDE SEQUENCE [LARGE SCALE GENOMIC DNA]</scope>
    <source>
        <strain evidence="9 10">DSM 44230</strain>
    </source>
</reference>
<keyword evidence="5 7" id="KW-0472">Membrane</keyword>
<feature type="compositionally biased region" description="Polar residues" evidence="6">
    <location>
        <begin position="305"/>
        <end position="317"/>
    </location>
</feature>
<evidence type="ECO:0000256" key="3">
    <source>
        <dbReference type="ARBA" id="ARBA00022692"/>
    </source>
</evidence>
<dbReference type="PANTHER" id="PTHR32322:SF2">
    <property type="entry name" value="EAMA DOMAIN-CONTAINING PROTEIN"/>
    <property type="match status" value="1"/>
</dbReference>
<evidence type="ECO:0000256" key="1">
    <source>
        <dbReference type="ARBA" id="ARBA00004141"/>
    </source>
</evidence>
<feature type="transmembrane region" description="Helical" evidence="7">
    <location>
        <begin position="114"/>
        <end position="131"/>
    </location>
</feature>
<feature type="transmembrane region" description="Helical" evidence="7">
    <location>
        <begin position="204"/>
        <end position="224"/>
    </location>
</feature>
<feature type="transmembrane region" description="Helical" evidence="7">
    <location>
        <begin position="61"/>
        <end position="80"/>
    </location>
</feature>
<dbReference type="InterPro" id="IPR037185">
    <property type="entry name" value="EmrE-like"/>
</dbReference>
<feature type="region of interest" description="Disordered" evidence="6">
    <location>
        <begin position="296"/>
        <end position="317"/>
    </location>
</feature>